<dbReference type="OrthoDB" id="3548097at2759"/>
<reference evidence="2 3" key="1">
    <citation type="submission" date="2017-12" db="EMBL/GenBank/DDBJ databases">
        <title>Comparative genomics of Botrytis spp.</title>
        <authorList>
            <person name="Valero-Jimenez C.A."/>
            <person name="Tapia P."/>
            <person name="Veloso J."/>
            <person name="Silva-Moreno E."/>
            <person name="Staats M."/>
            <person name="Valdes J.H."/>
            <person name="Van Kan J.A.L."/>
        </authorList>
    </citation>
    <scope>NUCLEOTIDE SEQUENCE [LARGE SCALE GENOMIC DNA]</scope>
    <source>
        <strain evidence="2 3">MUCL2120</strain>
    </source>
</reference>
<protein>
    <submittedName>
        <fullName evidence="2">Uncharacterized protein</fullName>
    </submittedName>
</protein>
<comment type="caution">
    <text evidence="2">The sequence shown here is derived from an EMBL/GenBank/DDBJ whole genome shotgun (WGS) entry which is preliminary data.</text>
</comment>
<gene>
    <name evidence="2" type="ORF">BOTNAR_0119g00180</name>
</gene>
<feature type="compositionally biased region" description="Basic and acidic residues" evidence="1">
    <location>
        <begin position="76"/>
        <end position="107"/>
    </location>
</feature>
<evidence type="ECO:0000313" key="2">
    <source>
        <dbReference type="EMBL" id="TGO62054.1"/>
    </source>
</evidence>
<organism evidence="2 3">
    <name type="scientific">Botryotinia narcissicola</name>
    <dbReference type="NCBI Taxonomy" id="278944"/>
    <lineage>
        <taxon>Eukaryota</taxon>
        <taxon>Fungi</taxon>
        <taxon>Dikarya</taxon>
        <taxon>Ascomycota</taxon>
        <taxon>Pezizomycotina</taxon>
        <taxon>Leotiomycetes</taxon>
        <taxon>Helotiales</taxon>
        <taxon>Sclerotiniaceae</taxon>
        <taxon>Botryotinia</taxon>
    </lineage>
</organism>
<keyword evidence="3" id="KW-1185">Reference proteome</keyword>
<name>A0A4Z1IN95_9HELO</name>
<evidence type="ECO:0000256" key="1">
    <source>
        <dbReference type="SAM" id="MobiDB-lite"/>
    </source>
</evidence>
<dbReference type="EMBL" id="PQXJ01000119">
    <property type="protein sequence ID" value="TGO62054.1"/>
    <property type="molecule type" value="Genomic_DNA"/>
</dbReference>
<evidence type="ECO:0000313" key="3">
    <source>
        <dbReference type="Proteomes" id="UP000297452"/>
    </source>
</evidence>
<accession>A0A4Z1IN95</accession>
<feature type="region of interest" description="Disordered" evidence="1">
    <location>
        <begin position="65"/>
        <end position="107"/>
    </location>
</feature>
<dbReference type="AlphaFoldDB" id="A0A4Z1IN95"/>
<dbReference type="Proteomes" id="UP000297452">
    <property type="component" value="Unassembled WGS sequence"/>
</dbReference>
<proteinExistence type="predicted"/>
<sequence length="136" mass="15774">MTKSDQYASSLLHNPKPKLWDFCPSLTRRYTNDVDLSSVSSVHRTRIEGVELIGEEMEMEMAFSWKERGSGSGNVKEMERKEKQKKENIKRTNTGERSKKEKKVEREQSIDEIWKGTSIYLLLIGQSEKSKIFGEV</sequence>